<dbReference type="InterPro" id="IPR018039">
    <property type="entry name" value="IF_conserved"/>
</dbReference>
<dbReference type="SUPFAM" id="SSF64593">
    <property type="entry name" value="Intermediate filament protein, coiled coil region"/>
    <property type="match status" value="2"/>
</dbReference>
<dbReference type="Gene3D" id="1.20.5.1160">
    <property type="entry name" value="Vasodilator-stimulated phosphoprotein"/>
    <property type="match status" value="1"/>
</dbReference>
<dbReference type="FunFam" id="1.20.5.500:FF:000001">
    <property type="entry name" value="Type II keratin 23"/>
    <property type="match status" value="1"/>
</dbReference>
<dbReference type="InterPro" id="IPR002957">
    <property type="entry name" value="Keratin_I"/>
</dbReference>
<comment type="similarity">
    <text evidence="4">Belongs to the intermediate filament family.</text>
</comment>
<sequence>MGSWTAWQVTPTQAGINSHQRGRPAALCFPVSCCAELCIWGWLPDPFTMSCSIKRTSSTSYRSGGGGGGGACGGSSGRSSSVSCRRYASSVIGGGGYGGAACGGYGGSLSMGSLAGGFGGGFAGSCGPGGDLLLSGNEKVTMQNLNDRLAAYLDKVRRLEEENAQLEHHIREWYRKQAPSVSKDYSSYYQTIEQLQNQIIAATVDNNRMILDIDNSKMTADDFRMKYENELVIRQTVEADINGLRNILDGLTTTRSSLESELESLKDELIALKRNHEEEMRQLQSQTGGDVSVEVNAAPGEDLTKTLNDLRNEYEEIIARNRKEVEQWYEVKIQEVNQQVTSSSQDIQTSSHQLTELRREMQNLEIELQAQLSTKAGLEANLRDTEGRYCAQLAQIQALITSVEEQLSELRCDMERQNQEYKMLMDIKSRLEQEIATYRQLLEGQDSQLSGLNPKDAFGSSGRVRSGMEEDGKSGSTRDRRF</sequence>
<evidence type="ECO:0000256" key="2">
    <source>
        <dbReference type="ARBA" id="ARBA00022754"/>
    </source>
</evidence>
<dbReference type="FunFam" id="1.20.5.170:FF:000002">
    <property type="entry name" value="Type I keratin KA11"/>
    <property type="match status" value="1"/>
</dbReference>
<reference evidence="7" key="3">
    <citation type="submission" date="2025-09" db="UniProtKB">
        <authorList>
            <consortium name="Ensembl"/>
        </authorList>
    </citation>
    <scope>IDENTIFICATION</scope>
</reference>
<dbReference type="Gene3D" id="1.20.5.500">
    <property type="entry name" value="Single helix bin"/>
    <property type="match status" value="1"/>
</dbReference>
<gene>
    <name evidence="7" type="primary">LOC116455952</name>
</gene>
<evidence type="ECO:0000256" key="4">
    <source>
        <dbReference type="RuleBase" id="RU000685"/>
    </source>
</evidence>
<dbReference type="PANTHER" id="PTHR23239">
    <property type="entry name" value="INTERMEDIATE FILAMENT"/>
    <property type="match status" value="1"/>
</dbReference>
<dbReference type="GO" id="GO:0030855">
    <property type="term" value="P:epithelial cell differentiation"/>
    <property type="evidence" value="ECO:0007669"/>
    <property type="project" value="TreeGrafter"/>
</dbReference>
<dbReference type="Gene3D" id="1.20.5.170">
    <property type="match status" value="1"/>
</dbReference>
<dbReference type="PROSITE" id="PS00226">
    <property type="entry name" value="IF_ROD_1"/>
    <property type="match status" value="1"/>
</dbReference>
<protein>
    <submittedName>
        <fullName evidence="7">Uncharacterized protein</fullName>
    </submittedName>
</protein>
<feature type="region of interest" description="Disordered" evidence="6">
    <location>
        <begin position="448"/>
        <end position="482"/>
    </location>
</feature>
<feature type="coiled-coil region" evidence="5">
    <location>
        <begin position="142"/>
        <end position="176"/>
    </location>
</feature>
<feature type="coiled-coil region" evidence="5">
    <location>
        <begin position="248"/>
        <end position="448"/>
    </location>
</feature>
<organism evidence="7 8">
    <name type="scientific">Corvus moneduloides</name>
    <name type="common">New Caledonian crow</name>
    <dbReference type="NCBI Taxonomy" id="1196302"/>
    <lineage>
        <taxon>Eukaryota</taxon>
        <taxon>Metazoa</taxon>
        <taxon>Chordata</taxon>
        <taxon>Craniata</taxon>
        <taxon>Vertebrata</taxon>
        <taxon>Euteleostomi</taxon>
        <taxon>Archelosauria</taxon>
        <taxon>Archosauria</taxon>
        <taxon>Dinosauria</taxon>
        <taxon>Saurischia</taxon>
        <taxon>Theropoda</taxon>
        <taxon>Coelurosauria</taxon>
        <taxon>Aves</taxon>
        <taxon>Neognathae</taxon>
        <taxon>Neoaves</taxon>
        <taxon>Telluraves</taxon>
        <taxon>Australaves</taxon>
        <taxon>Passeriformes</taxon>
        <taxon>Corvoidea</taxon>
        <taxon>Corvidae</taxon>
        <taxon>Corvus</taxon>
    </lineage>
</organism>
<dbReference type="Proteomes" id="UP000694553">
    <property type="component" value="Unassembled WGS sequence"/>
</dbReference>
<keyword evidence="3 5" id="KW-0175">Coiled coil</keyword>
<keyword evidence="1" id="KW-0416">Keratin</keyword>
<dbReference type="FunFam" id="1.20.5.1160:FF:000002">
    <property type="entry name" value="Type I keratin 10"/>
    <property type="match status" value="1"/>
</dbReference>
<keyword evidence="2 4" id="KW-0403">Intermediate filament</keyword>
<dbReference type="GO" id="GO:0005882">
    <property type="term" value="C:intermediate filament"/>
    <property type="evidence" value="ECO:0007669"/>
    <property type="project" value="UniProtKB-KW"/>
</dbReference>
<dbReference type="PRINTS" id="PR01248">
    <property type="entry name" value="TYPE1KERATIN"/>
</dbReference>
<accession>A0A8U7NM46</accession>
<dbReference type="Pfam" id="PF00038">
    <property type="entry name" value="Filament"/>
    <property type="match status" value="1"/>
</dbReference>
<evidence type="ECO:0000313" key="7">
    <source>
        <dbReference type="Ensembl" id="ENSCMUP00000033058.1"/>
    </source>
</evidence>
<evidence type="ECO:0000256" key="1">
    <source>
        <dbReference type="ARBA" id="ARBA00022744"/>
    </source>
</evidence>
<name>A0A8U7NM46_CORMO</name>
<dbReference type="PROSITE" id="PS51842">
    <property type="entry name" value="IF_ROD_2"/>
    <property type="match status" value="1"/>
</dbReference>
<dbReference type="GO" id="GO:0005198">
    <property type="term" value="F:structural molecule activity"/>
    <property type="evidence" value="ECO:0007669"/>
    <property type="project" value="InterPro"/>
</dbReference>
<proteinExistence type="inferred from homology"/>
<dbReference type="PANTHER" id="PTHR23239:SF379">
    <property type="entry name" value="IF ROD DOMAIN-CONTAINING PROTEIN"/>
    <property type="match status" value="1"/>
</dbReference>
<dbReference type="InterPro" id="IPR039008">
    <property type="entry name" value="IF_rod_dom"/>
</dbReference>
<feature type="compositionally biased region" description="Basic and acidic residues" evidence="6">
    <location>
        <begin position="466"/>
        <end position="482"/>
    </location>
</feature>
<evidence type="ECO:0000256" key="5">
    <source>
        <dbReference type="SAM" id="Coils"/>
    </source>
</evidence>
<keyword evidence="8" id="KW-1185">Reference proteome</keyword>
<evidence type="ECO:0000256" key="3">
    <source>
        <dbReference type="ARBA" id="ARBA00023054"/>
    </source>
</evidence>
<evidence type="ECO:0000256" key="6">
    <source>
        <dbReference type="SAM" id="MobiDB-lite"/>
    </source>
</evidence>
<dbReference type="AlphaFoldDB" id="A0A8U7NM46"/>
<reference evidence="8" key="1">
    <citation type="submission" date="2019-10" db="EMBL/GenBank/DDBJ databases">
        <title>Corvus moneduloides (New Caledonian crow) genome, bCorMon1, primary haplotype.</title>
        <authorList>
            <person name="Rutz C."/>
            <person name="Fungtammasan C."/>
            <person name="Mountcastle J."/>
            <person name="Formenti G."/>
            <person name="Chow W."/>
            <person name="Howe K."/>
            <person name="Steele M.P."/>
            <person name="Fernandes J."/>
            <person name="Gilbert M.T.P."/>
            <person name="Fedrigo O."/>
            <person name="Jarvis E.D."/>
            <person name="Gemmell N."/>
        </authorList>
    </citation>
    <scope>NUCLEOTIDE SEQUENCE [LARGE SCALE GENOMIC DNA]</scope>
</reference>
<dbReference type="GO" id="GO:0045109">
    <property type="term" value="P:intermediate filament organization"/>
    <property type="evidence" value="ECO:0007669"/>
    <property type="project" value="TreeGrafter"/>
</dbReference>
<dbReference type="SMART" id="SM01391">
    <property type="entry name" value="Filament"/>
    <property type="match status" value="1"/>
</dbReference>
<reference evidence="7" key="2">
    <citation type="submission" date="2025-08" db="UniProtKB">
        <authorList>
            <consortium name="Ensembl"/>
        </authorList>
    </citation>
    <scope>IDENTIFICATION</scope>
</reference>
<evidence type="ECO:0000313" key="8">
    <source>
        <dbReference type="Proteomes" id="UP000694553"/>
    </source>
</evidence>
<dbReference type="Ensembl" id="ENSCMUT00000032446.1">
    <property type="protein sequence ID" value="ENSCMUP00000033058.1"/>
    <property type="gene ID" value="ENSCMUG00000004304.2"/>
</dbReference>